<gene>
    <name evidence="8" type="ORF">NCTC7807_05792</name>
</gene>
<dbReference type="PANTHER" id="PTHR34138">
    <property type="entry name" value="CELL SHAPE-DETERMINING PROTEIN MREC"/>
    <property type="match status" value="1"/>
</dbReference>
<evidence type="ECO:0000256" key="4">
    <source>
        <dbReference type="ARBA" id="ARBA00032089"/>
    </source>
</evidence>
<dbReference type="GeneID" id="95071855"/>
<evidence type="ECO:0000256" key="6">
    <source>
        <dbReference type="SAM" id="MobiDB-lite"/>
    </source>
</evidence>
<dbReference type="InterPro" id="IPR007221">
    <property type="entry name" value="MreC"/>
</dbReference>
<dbReference type="InterPro" id="IPR042175">
    <property type="entry name" value="Cell/Rod_MreC_2"/>
</dbReference>
<dbReference type="PIRSF" id="PIRSF038471">
    <property type="entry name" value="MreC"/>
    <property type="match status" value="1"/>
</dbReference>
<proteinExistence type="inferred from homology"/>
<dbReference type="Pfam" id="PF04085">
    <property type="entry name" value="MreC"/>
    <property type="match status" value="1"/>
</dbReference>
<dbReference type="Gene3D" id="2.40.10.350">
    <property type="entry name" value="Rod shape-determining protein MreC, domain 2"/>
    <property type="match status" value="1"/>
</dbReference>
<feature type="compositionally biased region" description="Low complexity" evidence="6">
    <location>
        <begin position="315"/>
        <end position="329"/>
    </location>
</feature>
<feature type="domain" description="Rod shape-determining protein MreC beta-barrel core" evidence="7">
    <location>
        <begin position="130"/>
        <end position="270"/>
    </location>
</feature>
<evidence type="ECO:0000313" key="9">
    <source>
        <dbReference type="Proteomes" id="UP000254150"/>
    </source>
</evidence>
<organism evidence="8 9">
    <name type="scientific">Streptomyces griseus</name>
    <dbReference type="NCBI Taxonomy" id="1911"/>
    <lineage>
        <taxon>Bacteria</taxon>
        <taxon>Bacillati</taxon>
        <taxon>Actinomycetota</taxon>
        <taxon>Actinomycetes</taxon>
        <taxon>Kitasatosporales</taxon>
        <taxon>Streptomycetaceae</taxon>
        <taxon>Streptomyces</taxon>
    </lineage>
</organism>
<evidence type="ECO:0000256" key="5">
    <source>
        <dbReference type="PIRNR" id="PIRNR038471"/>
    </source>
</evidence>
<dbReference type="RefSeq" id="WP_100452737.1">
    <property type="nucleotide sequence ID" value="NZ_UHID01000009.1"/>
</dbReference>
<dbReference type="InterPro" id="IPR042177">
    <property type="entry name" value="Cell/Rod_1"/>
</dbReference>
<dbReference type="GO" id="GO:0008360">
    <property type="term" value="P:regulation of cell shape"/>
    <property type="evidence" value="ECO:0007669"/>
    <property type="project" value="UniProtKB-KW"/>
</dbReference>
<name>A0A380PBQ1_STRGR</name>
<reference evidence="8 9" key="1">
    <citation type="submission" date="2018-06" db="EMBL/GenBank/DDBJ databases">
        <authorList>
            <consortium name="Pathogen Informatics"/>
            <person name="Doyle S."/>
        </authorList>
    </citation>
    <scope>NUCLEOTIDE SEQUENCE [LARGE SCALE GENOMIC DNA]</scope>
    <source>
        <strain evidence="8 9">NCTC7807</strain>
    </source>
</reference>
<sequence>MRDTRESRLLLVLLIAIAFALITVDIRGGEGSPIDGARKAAATVLGPVESGVAGAVDPIGNAVGAVRDSGGRHDRIAALERENAALKTRLGSDARNQSRVRQLDAMLKKAGAGQYGIRGAEVVAIGAAQGFSWTVTIDAGSKDGIARDMTVINGDGLVGRITTVGPHTSTVLLASDPDFTVGTRMEGSDELGFATGQGDRPLAVQLLNGKSKVKKGDRMVTFGSHADKPFVPGVPIGEVVRVDPLGGDLTRTVHIKPYVGFTKLDIVGIVVQAPREDPRDTVLPPKSKPAPTPTVTVTAPPPGEGEAPEGEADEAGAAAGQPQPGTDQE</sequence>
<dbReference type="GO" id="GO:0005886">
    <property type="term" value="C:plasma membrane"/>
    <property type="evidence" value="ECO:0007669"/>
    <property type="project" value="TreeGrafter"/>
</dbReference>
<accession>A0A380PBQ1</accession>
<feature type="region of interest" description="Disordered" evidence="6">
    <location>
        <begin position="276"/>
        <end position="329"/>
    </location>
</feature>
<evidence type="ECO:0000259" key="7">
    <source>
        <dbReference type="Pfam" id="PF04085"/>
    </source>
</evidence>
<keyword evidence="3 5" id="KW-0133">Cell shape</keyword>
<dbReference type="NCBIfam" id="NF010510">
    <property type="entry name" value="PRK13922.11-5"/>
    <property type="match status" value="1"/>
</dbReference>
<evidence type="ECO:0000256" key="3">
    <source>
        <dbReference type="ARBA" id="ARBA00022960"/>
    </source>
</evidence>
<dbReference type="Proteomes" id="UP000254150">
    <property type="component" value="Unassembled WGS sequence"/>
</dbReference>
<evidence type="ECO:0000256" key="1">
    <source>
        <dbReference type="ARBA" id="ARBA00009369"/>
    </source>
</evidence>
<comment type="similarity">
    <text evidence="1 5">Belongs to the MreC family.</text>
</comment>
<evidence type="ECO:0000313" key="8">
    <source>
        <dbReference type="EMBL" id="SUP62623.1"/>
    </source>
</evidence>
<dbReference type="InterPro" id="IPR055342">
    <property type="entry name" value="MreC_beta-barrel_core"/>
</dbReference>
<dbReference type="AlphaFoldDB" id="A0A380PBQ1"/>
<dbReference type="Gene3D" id="2.40.10.340">
    <property type="entry name" value="Rod shape-determining protein MreC, domain 1"/>
    <property type="match status" value="1"/>
</dbReference>
<dbReference type="EMBL" id="UHID01000009">
    <property type="protein sequence ID" value="SUP62623.1"/>
    <property type="molecule type" value="Genomic_DNA"/>
</dbReference>
<protein>
    <recommendedName>
        <fullName evidence="2 5">Cell shape-determining protein MreC</fullName>
    </recommendedName>
    <alternativeName>
        <fullName evidence="4 5">Cell shape protein MreC</fullName>
    </alternativeName>
</protein>
<comment type="function">
    <text evidence="5">Involved in formation and maintenance of cell shape.</text>
</comment>
<dbReference type="PANTHER" id="PTHR34138:SF1">
    <property type="entry name" value="CELL SHAPE-DETERMINING PROTEIN MREC"/>
    <property type="match status" value="1"/>
</dbReference>
<evidence type="ECO:0000256" key="2">
    <source>
        <dbReference type="ARBA" id="ARBA00013855"/>
    </source>
</evidence>